<dbReference type="PANTHER" id="PTHR35519">
    <property type="entry name" value="MEMBRANE PROTEINS"/>
    <property type="match status" value="1"/>
</dbReference>
<dbReference type="Pfam" id="PF13430">
    <property type="entry name" value="DUF4112"/>
    <property type="match status" value="1"/>
</dbReference>
<protein>
    <submittedName>
        <fullName evidence="1">DUF4112 domain-containing protein</fullName>
    </submittedName>
</protein>
<name>A0ABW0PCD3_9HYPH</name>
<proteinExistence type="predicted"/>
<evidence type="ECO:0000313" key="2">
    <source>
        <dbReference type="Proteomes" id="UP001596060"/>
    </source>
</evidence>
<dbReference type="InterPro" id="IPR025187">
    <property type="entry name" value="DUF4112"/>
</dbReference>
<reference evidence="2" key="1">
    <citation type="journal article" date="2019" name="Int. J. Syst. Evol. Microbiol.">
        <title>The Global Catalogue of Microorganisms (GCM) 10K type strain sequencing project: providing services to taxonomists for standard genome sequencing and annotation.</title>
        <authorList>
            <consortium name="The Broad Institute Genomics Platform"/>
            <consortium name="The Broad Institute Genome Sequencing Center for Infectious Disease"/>
            <person name="Wu L."/>
            <person name="Ma J."/>
        </authorList>
    </citation>
    <scope>NUCLEOTIDE SEQUENCE [LARGE SCALE GENOMIC DNA]</scope>
    <source>
        <strain evidence="2">CCUG 43117</strain>
    </source>
</reference>
<accession>A0ABW0PCD3</accession>
<dbReference type="Proteomes" id="UP001596060">
    <property type="component" value="Unassembled WGS sequence"/>
</dbReference>
<keyword evidence="2" id="KW-1185">Reference proteome</keyword>
<evidence type="ECO:0000313" key="1">
    <source>
        <dbReference type="EMBL" id="MFC5508479.1"/>
    </source>
</evidence>
<dbReference type="RefSeq" id="WP_082735104.1">
    <property type="nucleotide sequence ID" value="NZ_JBHSLU010000092.1"/>
</dbReference>
<gene>
    <name evidence="1" type="ORF">ACFPN9_24850</name>
</gene>
<organism evidence="1 2">
    <name type="scientific">Bosea massiliensis</name>
    <dbReference type="NCBI Taxonomy" id="151419"/>
    <lineage>
        <taxon>Bacteria</taxon>
        <taxon>Pseudomonadati</taxon>
        <taxon>Pseudomonadota</taxon>
        <taxon>Alphaproteobacteria</taxon>
        <taxon>Hyphomicrobiales</taxon>
        <taxon>Boseaceae</taxon>
        <taxon>Bosea</taxon>
    </lineage>
</organism>
<dbReference type="PANTHER" id="PTHR35519:SF2">
    <property type="entry name" value="PH DOMAIN PROTEIN"/>
    <property type="match status" value="1"/>
</dbReference>
<sequence>MSIAYDLNPARSRAETLERLDAIARLLDAAVRVPGTNVRVGADALLNVIPGIGTVVAKGVSAYLVWEARRHGLPTLTVCRMAGRVGIDLAISAIPVVGWFGDAFYRANLKNIDELRRHLRAVDGAPASSFGRRA</sequence>
<comment type="caution">
    <text evidence="1">The sequence shown here is derived from an EMBL/GenBank/DDBJ whole genome shotgun (WGS) entry which is preliminary data.</text>
</comment>
<dbReference type="EMBL" id="JBHSLU010000092">
    <property type="protein sequence ID" value="MFC5508479.1"/>
    <property type="molecule type" value="Genomic_DNA"/>
</dbReference>